<evidence type="ECO:0000256" key="1">
    <source>
        <dbReference type="ARBA" id="ARBA00004167"/>
    </source>
</evidence>
<dbReference type="InterPro" id="IPR001972">
    <property type="entry name" value="Stomatin_HflK_fam"/>
</dbReference>
<evidence type="ECO:0000313" key="5">
    <source>
        <dbReference type="Proteomes" id="UP000075606"/>
    </source>
</evidence>
<dbReference type="InterPro" id="IPR043202">
    <property type="entry name" value="Band-7_stomatin-like"/>
</dbReference>
<evidence type="ECO:0000313" key="4">
    <source>
        <dbReference type="EMBL" id="KYG71891.1"/>
    </source>
</evidence>
<reference evidence="4 5" key="1">
    <citation type="submission" date="2016-01" db="EMBL/GenBank/DDBJ databases">
        <title>Genome sequencing of Roseivirga spongicola UST030701-084.</title>
        <authorList>
            <person name="Selvaratnam C."/>
            <person name="Thevarajoo S."/>
            <person name="Goh K.M."/>
            <person name="Ee R."/>
            <person name="Chan K.-G."/>
            <person name="Chong C.S."/>
        </authorList>
    </citation>
    <scope>NUCLEOTIDE SEQUENCE [LARGE SCALE GENOMIC DNA]</scope>
    <source>
        <strain evidence="4 5">UST030701-084</strain>
    </source>
</reference>
<dbReference type="EMBL" id="LRPC01000031">
    <property type="protein sequence ID" value="KYG71891.1"/>
    <property type="molecule type" value="Genomic_DNA"/>
</dbReference>
<proteinExistence type="inferred from homology"/>
<feature type="domain" description="Band 7" evidence="3">
    <location>
        <begin position="132"/>
        <end position="291"/>
    </location>
</feature>
<comment type="caution">
    <text evidence="4">The sequence shown here is derived from an EMBL/GenBank/DDBJ whole genome shotgun (WGS) entry which is preliminary data.</text>
</comment>
<protein>
    <submittedName>
        <fullName evidence="4">Peptidase</fullName>
    </submittedName>
</protein>
<comment type="similarity">
    <text evidence="2">Belongs to the band 7/mec-2 family.</text>
</comment>
<dbReference type="SMART" id="SM00244">
    <property type="entry name" value="PHB"/>
    <property type="match status" value="1"/>
</dbReference>
<sequence length="364" mass="41816">MKRIRINDGKVGLVFRNGDYRKVITAGTTWLSLADTVMVYNLTDQFYSSKNLNILLKDEALASMLEVVDVKDNEIVIQYADGKFKQVLTVGKYAFWKGLVEYTFTRVDLSDFNISQDISKAVFTSTDLLRHIRVYVVESYEKGLLMIDGKLEKTLDKGTYYFWKNTTAINVLKADMRKLQMEISGQEILTKDKAGLRINFYCQYKVVDIEKFLIDNKDAEKQLYVLMQLALREYIGNYTLDELLEQKSAIAEYVLEVLKSKAETLGIEIRDCGVKDIILSGELRNIMNQVLVAQKQAQANVITRREETASTRSLLNTAKLMEDNDMLFKLKEMEYVERIADKINNISLSGGNQVVDQLKEIFSR</sequence>
<dbReference type="PRINTS" id="PR00721">
    <property type="entry name" value="STOMATIN"/>
</dbReference>
<dbReference type="Proteomes" id="UP000075606">
    <property type="component" value="Unassembled WGS sequence"/>
</dbReference>
<dbReference type="InterPro" id="IPR036013">
    <property type="entry name" value="Band_7/SPFH_dom_sf"/>
</dbReference>
<dbReference type="CDD" id="cd13438">
    <property type="entry name" value="SPFH_eoslipins_u2"/>
    <property type="match status" value="1"/>
</dbReference>
<dbReference type="PANTHER" id="PTHR10264">
    <property type="entry name" value="BAND 7 PROTEIN-RELATED"/>
    <property type="match status" value="1"/>
</dbReference>
<dbReference type="InterPro" id="IPR001107">
    <property type="entry name" value="Band_7"/>
</dbReference>
<dbReference type="AlphaFoldDB" id="A0A150WZH3"/>
<dbReference type="Gene3D" id="3.30.479.30">
    <property type="entry name" value="Band 7 domain"/>
    <property type="match status" value="1"/>
</dbReference>
<dbReference type="RefSeq" id="WP_068224971.1">
    <property type="nucleotide sequence ID" value="NZ_LRPC01000031.1"/>
</dbReference>
<dbReference type="GO" id="GO:0005886">
    <property type="term" value="C:plasma membrane"/>
    <property type="evidence" value="ECO:0007669"/>
    <property type="project" value="InterPro"/>
</dbReference>
<keyword evidence="5" id="KW-1185">Reference proteome</keyword>
<dbReference type="SUPFAM" id="SSF117892">
    <property type="entry name" value="Band 7/SPFH domain"/>
    <property type="match status" value="1"/>
</dbReference>
<comment type="subcellular location">
    <subcellularLocation>
        <location evidence="1">Membrane</location>
        <topology evidence="1">Single-pass membrane protein</topology>
    </subcellularLocation>
</comment>
<gene>
    <name evidence="4" type="ORF">AWW68_17905</name>
</gene>
<evidence type="ECO:0000259" key="3">
    <source>
        <dbReference type="SMART" id="SM00244"/>
    </source>
</evidence>
<organism evidence="4 5">
    <name type="scientific">Roseivirga spongicola</name>
    <dbReference type="NCBI Taxonomy" id="333140"/>
    <lineage>
        <taxon>Bacteria</taxon>
        <taxon>Pseudomonadati</taxon>
        <taxon>Bacteroidota</taxon>
        <taxon>Cytophagia</taxon>
        <taxon>Cytophagales</taxon>
        <taxon>Roseivirgaceae</taxon>
        <taxon>Roseivirga</taxon>
    </lineage>
</organism>
<accession>A0A150WZH3</accession>
<dbReference type="STRING" id="333140.AWW68_17905"/>
<dbReference type="Pfam" id="PF01145">
    <property type="entry name" value="Band_7"/>
    <property type="match status" value="2"/>
</dbReference>
<name>A0A150WZH3_9BACT</name>
<dbReference type="OrthoDB" id="5501731at2"/>
<evidence type="ECO:0000256" key="2">
    <source>
        <dbReference type="ARBA" id="ARBA00008164"/>
    </source>
</evidence>
<dbReference type="PANTHER" id="PTHR10264:SF83">
    <property type="entry name" value="BLL5629 PROTEIN"/>
    <property type="match status" value="1"/>
</dbReference>